<sequence>MIGTIVAEMLLQRPAGGAQQWMEIGEGARLLGLSIRDLAGFLGVEYEIPEAPSTPDSTGWHRRKPLWLPGRR</sequence>
<feature type="region of interest" description="Disordered" evidence="1">
    <location>
        <begin position="52"/>
        <end position="72"/>
    </location>
</feature>
<protein>
    <submittedName>
        <fullName evidence="2">Uncharacterized protein</fullName>
    </submittedName>
</protein>
<proteinExistence type="predicted"/>
<evidence type="ECO:0000313" key="3">
    <source>
        <dbReference type="Proteomes" id="UP000239874"/>
    </source>
</evidence>
<dbReference type="AlphaFoldDB" id="A0A2S6AJ12"/>
<comment type="caution">
    <text evidence="2">The sequence shown here is derived from an EMBL/GenBank/DDBJ whole genome shotgun (WGS) entry which is preliminary data.</text>
</comment>
<dbReference type="Proteomes" id="UP000239874">
    <property type="component" value="Unassembled WGS sequence"/>
</dbReference>
<reference evidence="2 3" key="1">
    <citation type="submission" date="2018-02" db="EMBL/GenBank/DDBJ databases">
        <title>8 Nocardia nova and 1 Nocardia cyriacigeorgica strain used for evolution to TMP-SMX.</title>
        <authorList>
            <person name="Mehta H."/>
            <person name="Weng J."/>
            <person name="Shamoo Y."/>
        </authorList>
    </citation>
    <scope>NUCLEOTIDE SEQUENCE [LARGE SCALE GENOMIC DNA]</scope>
    <source>
        <strain evidence="2 3">MDA3139</strain>
    </source>
</reference>
<accession>A0A2S6AJ12</accession>
<organism evidence="2 3">
    <name type="scientific">Nocardia nova</name>
    <dbReference type="NCBI Taxonomy" id="37330"/>
    <lineage>
        <taxon>Bacteria</taxon>
        <taxon>Bacillati</taxon>
        <taxon>Actinomycetota</taxon>
        <taxon>Actinomycetes</taxon>
        <taxon>Mycobacteriales</taxon>
        <taxon>Nocardiaceae</taxon>
        <taxon>Nocardia</taxon>
    </lineage>
</organism>
<evidence type="ECO:0000256" key="1">
    <source>
        <dbReference type="SAM" id="MobiDB-lite"/>
    </source>
</evidence>
<gene>
    <name evidence="2" type="ORF">C5E45_26510</name>
</gene>
<dbReference type="EMBL" id="PSZC01000023">
    <property type="protein sequence ID" value="PPJ35224.1"/>
    <property type="molecule type" value="Genomic_DNA"/>
</dbReference>
<feature type="compositionally biased region" description="Basic residues" evidence="1">
    <location>
        <begin position="60"/>
        <end position="72"/>
    </location>
</feature>
<evidence type="ECO:0000313" key="2">
    <source>
        <dbReference type="EMBL" id="PPJ35224.1"/>
    </source>
</evidence>
<name>A0A2S6AJ12_9NOCA</name>